<keyword evidence="1" id="KW-0812">Transmembrane</keyword>
<reference evidence="2" key="1">
    <citation type="journal article" date="2007" name="PLoS ONE">
        <title>The first genome sequence of an elite grapevine cultivar (Pinot noir Vitis vinifera L.): coping with a highly heterozygous genome.</title>
        <authorList>
            <person name="Velasco R."/>
            <person name="Zharkikh A."/>
            <person name="Troggio M."/>
            <person name="Cartwright D.A."/>
            <person name="Cestaro A."/>
            <person name="Pruss D."/>
            <person name="Pindo M."/>
            <person name="FitzGerald L.M."/>
            <person name="Vezzulli S."/>
            <person name="Reid J."/>
            <person name="Malacarne G."/>
            <person name="Iliev D."/>
            <person name="Coppola G."/>
            <person name="Wardell B."/>
            <person name="Micheletti D."/>
            <person name="Macalma T."/>
            <person name="Facci M."/>
            <person name="Mitchell J.T."/>
            <person name="Perazzolli M."/>
            <person name="Eldredge G."/>
            <person name="Gatto P."/>
            <person name="Oyzerski R."/>
            <person name="Moretto M."/>
            <person name="Gutin N."/>
            <person name="Stefanini M."/>
            <person name="Chen Y."/>
            <person name="Segala C."/>
            <person name="Davenport C."/>
            <person name="Dematte L."/>
            <person name="Mraz A."/>
            <person name="Battilana J."/>
            <person name="Stormo K."/>
            <person name="Costa F."/>
            <person name="Tao Q."/>
            <person name="Si-Ammour A."/>
            <person name="Harkins T."/>
            <person name="Lackey A."/>
            <person name="Perbost C."/>
            <person name="Taillon B."/>
            <person name="Stella A."/>
            <person name="Solovyev V."/>
            <person name="Fawcett J.A."/>
            <person name="Sterck L."/>
            <person name="Vandepoele K."/>
            <person name="Grando S.M."/>
            <person name="Toppo S."/>
            <person name="Moser C."/>
            <person name="Lanchbury J."/>
            <person name="Bogden R."/>
            <person name="Skolnick M."/>
            <person name="Sgaramella V."/>
            <person name="Bhatnagar S.K."/>
            <person name="Fontana P."/>
            <person name="Gutin A."/>
            <person name="Van de Peer Y."/>
            <person name="Salamini F."/>
            <person name="Viola R."/>
        </authorList>
    </citation>
    <scope>NUCLEOTIDE SEQUENCE</scope>
</reference>
<dbReference type="AlphaFoldDB" id="A5C209"/>
<gene>
    <name evidence="2" type="ORF">VITISV_006027</name>
</gene>
<keyword evidence="1" id="KW-1133">Transmembrane helix</keyword>
<dbReference type="EMBL" id="AM479291">
    <property type="protein sequence ID" value="CAN70813.1"/>
    <property type="molecule type" value="Genomic_DNA"/>
</dbReference>
<sequence length="298" mass="34011">MDANDNGHRWRRGVYSAFFPPSIMDRKWVACTNGKERQEHLVEWVEKISFTCLNKLFEIDQVKWNHLVLLIEKNLKTVLEHPKSFVILVFLQLVLPTLMIGKNFVLKDLSFYKFARLDAHESKCQEGTLHQALTSSSLSTLSFALRLAKMHNAPRLSARSQAQVSVVVLDETPKVERVEQSEAFEQIVHAIFVEVNENEEMVANLRIPVDVTDDPQQNFMARIPHGTSNETMEVIMRLKDYSTMQAVEVLEIAVLGTTKVKVEENGVRLKLELEQTKVNFVKDKKELGTCSSMAIATI</sequence>
<evidence type="ECO:0000313" key="2">
    <source>
        <dbReference type="EMBL" id="CAN70813.1"/>
    </source>
</evidence>
<name>A5C209_VITVI</name>
<keyword evidence="1" id="KW-0472">Membrane</keyword>
<proteinExistence type="predicted"/>
<feature type="transmembrane region" description="Helical" evidence="1">
    <location>
        <begin position="85"/>
        <end position="106"/>
    </location>
</feature>
<accession>A5C209</accession>
<organism evidence="2">
    <name type="scientific">Vitis vinifera</name>
    <name type="common">Grape</name>
    <dbReference type="NCBI Taxonomy" id="29760"/>
    <lineage>
        <taxon>Eukaryota</taxon>
        <taxon>Viridiplantae</taxon>
        <taxon>Streptophyta</taxon>
        <taxon>Embryophyta</taxon>
        <taxon>Tracheophyta</taxon>
        <taxon>Spermatophyta</taxon>
        <taxon>Magnoliopsida</taxon>
        <taxon>eudicotyledons</taxon>
        <taxon>Gunneridae</taxon>
        <taxon>Pentapetalae</taxon>
        <taxon>rosids</taxon>
        <taxon>Vitales</taxon>
        <taxon>Vitaceae</taxon>
        <taxon>Viteae</taxon>
        <taxon>Vitis</taxon>
    </lineage>
</organism>
<evidence type="ECO:0000256" key="1">
    <source>
        <dbReference type="SAM" id="Phobius"/>
    </source>
</evidence>
<protein>
    <submittedName>
        <fullName evidence="2">Uncharacterized protein</fullName>
    </submittedName>
</protein>